<comment type="caution">
    <text evidence="1">The sequence shown here is derived from an EMBL/GenBank/DDBJ whole genome shotgun (WGS) entry which is preliminary data.</text>
</comment>
<dbReference type="EMBL" id="PCGZ01000003">
    <property type="protein sequence ID" value="PKU91247.1"/>
    <property type="molecule type" value="Genomic_DNA"/>
</dbReference>
<accession>A0A2N3QID1</accession>
<sequence>MISKLPQSQASILGGRRSFYRVYARETLEICHLRWFSADSRILASHFNLKYTKTAR</sequence>
<name>A0A2N3QID1_9BIFI</name>
<dbReference type="AlphaFoldDB" id="A0A2N3QID1"/>
<dbReference type="EMBL" id="PCHH01000001">
    <property type="protein sequence ID" value="PKV05504.1"/>
    <property type="molecule type" value="Genomic_DNA"/>
</dbReference>
<evidence type="ECO:0000313" key="1">
    <source>
        <dbReference type="EMBL" id="PKU91247.1"/>
    </source>
</evidence>
<organism evidence="1 3">
    <name type="scientific">Bifidobacterium pseudolongum subsp. globosum</name>
    <dbReference type="NCBI Taxonomy" id="1690"/>
    <lineage>
        <taxon>Bacteria</taxon>
        <taxon>Bacillati</taxon>
        <taxon>Actinomycetota</taxon>
        <taxon>Actinomycetes</taxon>
        <taxon>Bifidobacteriales</taxon>
        <taxon>Bifidobacteriaceae</taxon>
        <taxon>Bifidobacterium</taxon>
    </lineage>
</organism>
<reference evidence="3 4" key="1">
    <citation type="submission" date="2017-10" db="EMBL/GenBank/DDBJ databases">
        <title>Bifidobacterium genomics.</title>
        <authorList>
            <person name="Lugli G.A."/>
            <person name="Milani C."/>
            <person name="Mancabelli L."/>
        </authorList>
    </citation>
    <scope>NUCLEOTIDE SEQUENCE [LARGE SCALE GENOMIC DNA]</scope>
    <source>
        <strain evidence="2 4">1520B</strain>
        <strain evidence="1 3">1524B</strain>
    </source>
</reference>
<dbReference type="Proteomes" id="UP000233730">
    <property type="component" value="Unassembled WGS sequence"/>
</dbReference>
<gene>
    <name evidence="1" type="ORF">CQR46_0333</name>
    <name evidence="2" type="ORF">CQR50_0759</name>
</gene>
<evidence type="ECO:0000313" key="2">
    <source>
        <dbReference type="EMBL" id="PKV05504.1"/>
    </source>
</evidence>
<proteinExistence type="predicted"/>
<dbReference type="Proteomes" id="UP000233762">
    <property type="component" value="Unassembled WGS sequence"/>
</dbReference>
<evidence type="ECO:0000313" key="3">
    <source>
        <dbReference type="Proteomes" id="UP000233730"/>
    </source>
</evidence>
<evidence type="ECO:0000313" key="4">
    <source>
        <dbReference type="Proteomes" id="UP000233762"/>
    </source>
</evidence>
<protein>
    <submittedName>
        <fullName evidence="1">Uncharacterized protein</fullName>
    </submittedName>
</protein>